<proteinExistence type="predicted"/>
<evidence type="ECO:0000313" key="1">
    <source>
        <dbReference type="EMBL" id="KKN18672.1"/>
    </source>
</evidence>
<reference evidence="1" key="1">
    <citation type="journal article" date="2015" name="Nature">
        <title>Complex archaea that bridge the gap between prokaryotes and eukaryotes.</title>
        <authorList>
            <person name="Spang A."/>
            <person name="Saw J.H."/>
            <person name="Jorgensen S.L."/>
            <person name="Zaremba-Niedzwiedzka K."/>
            <person name="Martijn J."/>
            <person name="Lind A.E."/>
            <person name="van Eijk R."/>
            <person name="Schleper C."/>
            <person name="Guy L."/>
            <person name="Ettema T.J."/>
        </authorList>
    </citation>
    <scope>NUCLEOTIDE SEQUENCE</scope>
</reference>
<dbReference type="EMBL" id="LAZR01003405">
    <property type="protein sequence ID" value="KKN18672.1"/>
    <property type="molecule type" value="Genomic_DNA"/>
</dbReference>
<accession>A0A0F9P2N3</accession>
<name>A0A0F9P2N3_9ZZZZ</name>
<organism evidence="1">
    <name type="scientific">marine sediment metagenome</name>
    <dbReference type="NCBI Taxonomy" id="412755"/>
    <lineage>
        <taxon>unclassified sequences</taxon>
        <taxon>metagenomes</taxon>
        <taxon>ecological metagenomes</taxon>
    </lineage>
</organism>
<gene>
    <name evidence="1" type="ORF">LCGC14_0953400</name>
</gene>
<sequence length="144" mass="16840">MSEKILKKYDYLIVEVGLDKYFKDMEKWKKPCTEIEIYEHCDLEYLKEHFLNCNFIDCKDCPSVELSVLKEIEAFADELRAIGYFVYKNINYWLIVSKIQSIAECISQLPMSTGNAGIRGLAFGYSIKKIKNWVKKSNKDGLKE</sequence>
<comment type="caution">
    <text evidence="1">The sequence shown here is derived from an EMBL/GenBank/DDBJ whole genome shotgun (WGS) entry which is preliminary data.</text>
</comment>
<dbReference type="AlphaFoldDB" id="A0A0F9P2N3"/>
<protein>
    <submittedName>
        <fullName evidence="1">Uncharacterized protein</fullName>
    </submittedName>
</protein>